<organism evidence="2 3">
    <name type="scientific">Stylosanthes scabra</name>
    <dbReference type="NCBI Taxonomy" id="79078"/>
    <lineage>
        <taxon>Eukaryota</taxon>
        <taxon>Viridiplantae</taxon>
        <taxon>Streptophyta</taxon>
        <taxon>Embryophyta</taxon>
        <taxon>Tracheophyta</taxon>
        <taxon>Spermatophyta</taxon>
        <taxon>Magnoliopsida</taxon>
        <taxon>eudicotyledons</taxon>
        <taxon>Gunneridae</taxon>
        <taxon>Pentapetalae</taxon>
        <taxon>rosids</taxon>
        <taxon>fabids</taxon>
        <taxon>Fabales</taxon>
        <taxon>Fabaceae</taxon>
        <taxon>Papilionoideae</taxon>
        <taxon>50 kb inversion clade</taxon>
        <taxon>dalbergioids sensu lato</taxon>
        <taxon>Dalbergieae</taxon>
        <taxon>Pterocarpus clade</taxon>
        <taxon>Stylosanthes</taxon>
    </lineage>
</organism>
<protein>
    <submittedName>
        <fullName evidence="2">Uncharacterized protein</fullName>
    </submittedName>
</protein>
<reference evidence="2 3" key="1">
    <citation type="journal article" date="2023" name="Plants (Basel)">
        <title>Bridging the Gap: Combining Genomics and Transcriptomics Approaches to Understand Stylosanthes scabra, an Orphan Legume from the Brazilian Caatinga.</title>
        <authorList>
            <person name="Ferreira-Neto J.R.C."/>
            <person name="da Silva M.D."/>
            <person name="Binneck E."/>
            <person name="de Melo N.F."/>
            <person name="da Silva R.H."/>
            <person name="de Melo A.L.T.M."/>
            <person name="Pandolfi V."/>
            <person name="Bustamante F.O."/>
            <person name="Brasileiro-Vidal A.C."/>
            <person name="Benko-Iseppon A.M."/>
        </authorList>
    </citation>
    <scope>NUCLEOTIDE SEQUENCE [LARGE SCALE GENOMIC DNA]</scope>
    <source>
        <tissue evidence="2">Leaves</tissue>
    </source>
</reference>
<accession>A0ABU6ZD74</accession>
<comment type="caution">
    <text evidence="2">The sequence shown here is derived from an EMBL/GenBank/DDBJ whole genome shotgun (WGS) entry which is preliminary data.</text>
</comment>
<keyword evidence="3" id="KW-1185">Reference proteome</keyword>
<feature type="region of interest" description="Disordered" evidence="1">
    <location>
        <begin position="56"/>
        <end position="98"/>
    </location>
</feature>
<name>A0ABU6ZD74_9FABA</name>
<evidence type="ECO:0000313" key="2">
    <source>
        <dbReference type="EMBL" id="MED6219902.1"/>
    </source>
</evidence>
<feature type="compositionally biased region" description="Low complexity" evidence="1">
    <location>
        <begin position="71"/>
        <end position="89"/>
    </location>
</feature>
<gene>
    <name evidence="2" type="ORF">PIB30_040097</name>
</gene>
<dbReference type="Proteomes" id="UP001341840">
    <property type="component" value="Unassembled WGS sequence"/>
</dbReference>
<proteinExistence type="predicted"/>
<dbReference type="EMBL" id="JASCZI010272075">
    <property type="protein sequence ID" value="MED6219902.1"/>
    <property type="molecule type" value="Genomic_DNA"/>
</dbReference>
<evidence type="ECO:0000313" key="3">
    <source>
        <dbReference type="Proteomes" id="UP001341840"/>
    </source>
</evidence>
<sequence length="98" mass="10380">MDWILSAHPPNASLTHSGANVIRPQRLHPSPAPATSSTSFPPISFLFSISDPSTSRVLRESEAEDSDLPLPHRAAPSSPLRRPSSCPVSISVTAARTG</sequence>
<evidence type="ECO:0000256" key="1">
    <source>
        <dbReference type="SAM" id="MobiDB-lite"/>
    </source>
</evidence>